<sequence length="296" mass="33800">MASDAYDKVLTMVDSTVNNAWQLLNHLQLYSRDNLNDGRSDEGQLPYLPMFNRRTITIDGVLDKSWRQLLHQIVLIRMKEYRLAVLRMKTFSVGKLRRKPRKDKLPKKAEIPEKAQEVPEKGSEESPSSSLKKSKKTGMRKKPKSPKKAEKISETESEESPSASLKKPKKTGMRKKSKSPKKAEKISETESEESPSASLKKPKKASPPKKAKSPKKAKKIQEKEKAVEIRTEVEHMFMNSPDEPFEKPEGVNIERLVKARRSCRYSHQLEIFSSRHLGNEVLVIPEPMLAVKEDNG</sequence>
<reference evidence="2 3" key="1">
    <citation type="submission" date="2018-11" db="EMBL/GenBank/DDBJ databases">
        <authorList>
            <consortium name="Pathogen Informatics"/>
        </authorList>
    </citation>
    <scope>NUCLEOTIDE SEQUENCE [LARGE SCALE GENOMIC DNA]</scope>
</reference>
<protein>
    <submittedName>
        <fullName evidence="2 4">Uncharacterized protein</fullName>
    </submittedName>
</protein>
<feature type="compositionally biased region" description="Basic residues" evidence="1">
    <location>
        <begin position="132"/>
        <end position="146"/>
    </location>
</feature>
<feature type="compositionally biased region" description="Basic residues" evidence="1">
    <location>
        <begin position="96"/>
        <end position="105"/>
    </location>
</feature>
<feature type="region of interest" description="Disordered" evidence="1">
    <location>
        <begin position="96"/>
        <end position="225"/>
    </location>
</feature>
<name>A0A3P8BMX3_HELPZ</name>
<feature type="compositionally biased region" description="Basic residues" evidence="1">
    <location>
        <begin position="200"/>
        <end position="218"/>
    </location>
</feature>
<dbReference type="AlphaFoldDB" id="A0A3P8BMX3"/>
<keyword evidence="3" id="KW-1185">Reference proteome</keyword>
<gene>
    <name evidence="2" type="ORF">HPBE_LOCUS18231</name>
</gene>
<accession>A0A3P8BMX3</accession>
<dbReference type="Proteomes" id="UP000050761">
    <property type="component" value="Unassembled WGS sequence"/>
</dbReference>
<feature type="compositionally biased region" description="Basic residues" evidence="1">
    <location>
        <begin position="166"/>
        <end position="180"/>
    </location>
</feature>
<feature type="compositionally biased region" description="Basic and acidic residues" evidence="1">
    <location>
        <begin position="106"/>
        <end position="124"/>
    </location>
</feature>
<organism evidence="2">
    <name type="scientific">Heligmosomoides polygyrus</name>
    <name type="common">Parasitic roundworm</name>
    <dbReference type="NCBI Taxonomy" id="6339"/>
    <lineage>
        <taxon>Eukaryota</taxon>
        <taxon>Metazoa</taxon>
        <taxon>Ecdysozoa</taxon>
        <taxon>Nematoda</taxon>
        <taxon>Chromadorea</taxon>
        <taxon>Rhabditida</taxon>
        <taxon>Rhabditina</taxon>
        <taxon>Rhabditomorpha</taxon>
        <taxon>Strongyloidea</taxon>
        <taxon>Heligmosomidae</taxon>
        <taxon>Heligmosomoides</taxon>
    </lineage>
</organism>
<evidence type="ECO:0000313" key="2">
    <source>
        <dbReference type="EMBL" id="VDP10938.1"/>
    </source>
</evidence>
<dbReference type="EMBL" id="UZAH01030553">
    <property type="protein sequence ID" value="VDP10938.1"/>
    <property type="molecule type" value="Genomic_DNA"/>
</dbReference>
<reference evidence="4" key="2">
    <citation type="submission" date="2019-09" db="UniProtKB">
        <authorList>
            <consortium name="WormBaseParasite"/>
        </authorList>
    </citation>
    <scope>IDENTIFICATION</scope>
</reference>
<dbReference type="WBParaSite" id="HPBE_0001823201-mRNA-1">
    <property type="protein sequence ID" value="HPBE_0001823201-mRNA-1"/>
    <property type="gene ID" value="HPBE_0001823201"/>
</dbReference>
<evidence type="ECO:0000256" key="1">
    <source>
        <dbReference type="SAM" id="MobiDB-lite"/>
    </source>
</evidence>
<evidence type="ECO:0000313" key="3">
    <source>
        <dbReference type="Proteomes" id="UP000050761"/>
    </source>
</evidence>
<proteinExistence type="predicted"/>
<evidence type="ECO:0000313" key="4">
    <source>
        <dbReference type="WBParaSite" id="HPBE_0001823201-mRNA-1"/>
    </source>
</evidence>